<sequence>MSAVNPVLVVALPVLYVLAATFSMMQVSVILALLGQAAVKVRTIKALSFAEPAVTALVDYFTRVYGPLHKFTPQPTHILLMAVVVALVVNGQRRK</sequence>
<organism evidence="2 3">
    <name type="scientific">Edaphochlamys debaryana</name>
    <dbReference type="NCBI Taxonomy" id="47281"/>
    <lineage>
        <taxon>Eukaryota</taxon>
        <taxon>Viridiplantae</taxon>
        <taxon>Chlorophyta</taxon>
        <taxon>core chlorophytes</taxon>
        <taxon>Chlorophyceae</taxon>
        <taxon>CS clade</taxon>
        <taxon>Chlamydomonadales</taxon>
        <taxon>Chlamydomonadales incertae sedis</taxon>
        <taxon>Edaphochlamys</taxon>
    </lineage>
</organism>
<reference evidence="2" key="1">
    <citation type="journal article" date="2020" name="bioRxiv">
        <title>Comparative genomics of Chlamydomonas.</title>
        <authorList>
            <person name="Craig R.J."/>
            <person name="Hasan A.R."/>
            <person name="Ness R.W."/>
            <person name="Keightley P.D."/>
        </authorList>
    </citation>
    <scope>NUCLEOTIDE SEQUENCE</scope>
    <source>
        <strain evidence="2">CCAP 11/70</strain>
    </source>
</reference>
<name>A0A835XMU3_9CHLO</name>
<accession>A0A835XMU3</accession>
<protein>
    <submittedName>
        <fullName evidence="2">Uncharacterized protein</fullName>
    </submittedName>
</protein>
<comment type="caution">
    <text evidence="2">The sequence shown here is derived from an EMBL/GenBank/DDBJ whole genome shotgun (WGS) entry which is preliminary data.</text>
</comment>
<feature type="transmembrane region" description="Helical" evidence="1">
    <location>
        <begin position="6"/>
        <end position="34"/>
    </location>
</feature>
<evidence type="ECO:0000313" key="2">
    <source>
        <dbReference type="EMBL" id="KAG2483034.1"/>
    </source>
</evidence>
<dbReference type="Proteomes" id="UP000612055">
    <property type="component" value="Unassembled WGS sequence"/>
</dbReference>
<proteinExistence type="predicted"/>
<evidence type="ECO:0000256" key="1">
    <source>
        <dbReference type="SAM" id="Phobius"/>
    </source>
</evidence>
<evidence type="ECO:0000313" key="3">
    <source>
        <dbReference type="Proteomes" id="UP000612055"/>
    </source>
</evidence>
<feature type="transmembrane region" description="Helical" evidence="1">
    <location>
        <begin position="71"/>
        <end position="89"/>
    </location>
</feature>
<dbReference type="OrthoDB" id="528491at2759"/>
<keyword evidence="1" id="KW-1133">Transmembrane helix</keyword>
<keyword evidence="1" id="KW-0812">Transmembrane</keyword>
<keyword evidence="3" id="KW-1185">Reference proteome</keyword>
<gene>
    <name evidence="2" type="ORF">HYH03_018064</name>
</gene>
<keyword evidence="1" id="KW-0472">Membrane</keyword>
<dbReference type="EMBL" id="JAEHOE010000192">
    <property type="protein sequence ID" value="KAG2483034.1"/>
    <property type="molecule type" value="Genomic_DNA"/>
</dbReference>
<dbReference type="AlphaFoldDB" id="A0A835XMU3"/>